<dbReference type="GO" id="GO:0008360">
    <property type="term" value="P:regulation of cell shape"/>
    <property type="evidence" value="ECO:0007669"/>
    <property type="project" value="InterPro"/>
</dbReference>
<reference evidence="5" key="1">
    <citation type="submission" date="2018-05" db="EMBL/GenBank/DDBJ databases">
        <authorList>
            <person name="Lanie J.A."/>
            <person name="Ng W.-L."/>
            <person name="Kazmierczak K.M."/>
            <person name="Andrzejewski T.M."/>
            <person name="Davidsen T.M."/>
            <person name="Wayne K.J."/>
            <person name="Tettelin H."/>
            <person name="Glass J.I."/>
            <person name="Rusch D."/>
            <person name="Podicherti R."/>
            <person name="Tsui H.-C.T."/>
            <person name="Winkler M.E."/>
        </authorList>
    </citation>
    <scope>NUCLEOTIDE SEQUENCE</scope>
</reference>
<keyword evidence="2" id="KW-0547">Nucleotide-binding</keyword>
<organism evidence="5">
    <name type="scientific">marine metagenome</name>
    <dbReference type="NCBI Taxonomy" id="408172"/>
    <lineage>
        <taxon>unclassified sequences</taxon>
        <taxon>metagenomes</taxon>
        <taxon>ecological metagenomes</taxon>
    </lineage>
</organism>
<dbReference type="GO" id="GO:0051301">
    <property type="term" value="P:cell division"/>
    <property type="evidence" value="ECO:0007669"/>
    <property type="project" value="InterPro"/>
</dbReference>
<dbReference type="AlphaFoldDB" id="A0A382ZGZ7"/>
<evidence type="ECO:0000259" key="4">
    <source>
        <dbReference type="Pfam" id="PF08245"/>
    </source>
</evidence>
<evidence type="ECO:0000256" key="2">
    <source>
        <dbReference type="ARBA" id="ARBA00022741"/>
    </source>
</evidence>
<keyword evidence="1" id="KW-0436">Ligase</keyword>
<protein>
    <recommendedName>
        <fullName evidence="4">Mur ligase central domain-containing protein</fullName>
    </recommendedName>
</protein>
<dbReference type="PANTHER" id="PTHR43692">
    <property type="entry name" value="UDP-N-ACETYLMURAMOYLALANINE--D-GLUTAMATE LIGASE"/>
    <property type="match status" value="1"/>
</dbReference>
<dbReference type="Pfam" id="PF08245">
    <property type="entry name" value="Mur_ligase_M"/>
    <property type="match status" value="1"/>
</dbReference>
<dbReference type="InterPro" id="IPR005762">
    <property type="entry name" value="MurD"/>
</dbReference>
<dbReference type="GO" id="GO:0005737">
    <property type="term" value="C:cytoplasm"/>
    <property type="evidence" value="ECO:0007669"/>
    <property type="project" value="InterPro"/>
</dbReference>
<dbReference type="Gene3D" id="3.40.1190.10">
    <property type="entry name" value="Mur-like, catalytic domain"/>
    <property type="match status" value="1"/>
</dbReference>
<dbReference type="Gene3D" id="3.40.50.720">
    <property type="entry name" value="NAD(P)-binding Rossmann-like Domain"/>
    <property type="match status" value="1"/>
</dbReference>
<evidence type="ECO:0000256" key="1">
    <source>
        <dbReference type="ARBA" id="ARBA00022598"/>
    </source>
</evidence>
<dbReference type="PANTHER" id="PTHR43692:SF1">
    <property type="entry name" value="UDP-N-ACETYLMURAMOYLALANINE--D-GLUTAMATE LIGASE"/>
    <property type="match status" value="1"/>
</dbReference>
<keyword evidence="3" id="KW-0067">ATP-binding</keyword>
<dbReference type="GO" id="GO:0005524">
    <property type="term" value="F:ATP binding"/>
    <property type="evidence" value="ECO:0007669"/>
    <property type="project" value="UniProtKB-KW"/>
</dbReference>
<dbReference type="InterPro" id="IPR013221">
    <property type="entry name" value="Mur_ligase_cen"/>
</dbReference>
<feature type="non-terminal residue" evidence="5">
    <location>
        <position position="257"/>
    </location>
</feature>
<sequence length="257" mass="29812">MGITGRSVAKTFKKLNAEVFCWDDNKKIRKKIKNLNFPLNKFWLNQNSIDTIVISPGIDISKCKIKNYLKKNSNKIITDLDLFFELNKNSLIISITGTNGKSTVCKIIEKILKTARYNVKTVGNIGNPILSSVIIKKKYIFIIEVSSYQLQYSKLFRSKHAAILNISPDHLERHKNIKNYTKIKSRIFFAQNSSDYSYINLTNKYSRLIKNIFKTQKLKSKLILVNKSYCNFLLKKINNKYFKSKGNIENLAFAYKI</sequence>
<dbReference type="InterPro" id="IPR036565">
    <property type="entry name" value="Mur-like_cat_sf"/>
</dbReference>
<evidence type="ECO:0000256" key="3">
    <source>
        <dbReference type="ARBA" id="ARBA00022840"/>
    </source>
</evidence>
<dbReference type="SUPFAM" id="SSF53623">
    <property type="entry name" value="MurD-like peptide ligases, catalytic domain"/>
    <property type="match status" value="1"/>
</dbReference>
<proteinExistence type="predicted"/>
<feature type="domain" description="Mur ligase central" evidence="4">
    <location>
        <begin position="95"/>
        <end position="245"/>
    </location>
</feature>
<accession>A0A382ZGZ7</accession>
<name>A0A382ZGZ7_9ZZZZ</name>
<evidence type="ECO:0000313" key="5">
    <source>
        <dbReference type="EMBL" id="SVD94345.1"/>
    </source>
</evidence>
<feature type="non-terminal residue" evidence="5">
    <location>
        <position position="1"/>
    </location>
</feature>
<dbReference type="EMBL" id="UINC01183542">
    <property type="protein sequence ID" value="SVD94345.1"/>
    <property type="molecule type" value="Genomic_DNA"/>
</dbReference>
<dbReference type="GO" id="GO:0008764">
    <property type="term" value="F:UDP-N-acetylmuramoylalanine-D-glutamate ligase activity"/>
    <property type="evidence" value="ECO:0007669"/>
    <property type="project" value="InterPro"/>
</dbReference>
<gene>
    <name evidence="5" type="ORF">METZ01_LOCUS447199</name>
</gene>